<dbReference type="SUPFAM" id="SSF50998">
    <property type="entry name" value="Quinoprotein alcohol dehydrogenase-like"/>
    <property type="match status" value="1"/>
</dbReference>
<evidence type="ECO:0000256" key="8">
    <source>
        <dbReference type="PROSITE-ProRule" id="PRU00433"/>
    </source>
</evidence>
<dbReference type="InterPro" id="IPR036909">
    <property type="entry name" value="Cyt_c-like_dom_sf"/>
</dbReference>
<dbReference type="GO" id="GO:0046872">
    <property type="term" value="F:metal ion binding"/>
    <property type="evidence" value="ECO:0007669"/>
    <property type="project" value="UniProtKB-KW"/>
</dbReference>
<dbReference type="OrthoDB" id="9794322at2"/>
<keyword evidence="3 8" id="KW-0349">Heme</keyword>
<dbReference type="InterPro" id="IPR011047">
    <property type="entry name" value="Quinoprotein_ADH-like_sf"/>
</dbReference>
<evidence type="ECO:0000313" key="10">
    <source>
        <dbReference type="EMBL" id="AMW04147.1"/>
    </source>
</evidence>
<dbReference type="GO" id="GO:0016491">
    <property type="term" value="F:oxidoreductase activity"/>
    <property type="evidence" value="ECO:0007669"/>
    <property type="project" value="UniProtKB-KW"/>
</dbReference>
<evidence type="ECO:0000259" key="9">
    <source>
        <dbReference type="PROSITE" id="PS51007"/>
    </source>
</evidence>
<dbReference type="GO" id="GO:0020037">
    <property type="term" value="F:heme binding"/>
    <property type="evidence" value="ECO:0007669"/>
    <property type="project" value="InterPro"/>
</dbReference>
<gene>
    <name evidence="10" type="ORF">GEMMAAP_03460</name>
</gene>
<keyword evidence="4 8" id="KW-0479">Metal-binding</keyword>
<comment type="cofactor">
    <cofactor evidence="1">
        <name>pyrroloquinoline quinone</name>
        <dbReference type="ChEBI" id="CHEBI:58442"/>
    </cofactor>
</comment>
<keyword evidence="11" id="KW-1185">Reference proteome</keyword>
<organism evidence="10 11">
    <name type="scientific">Gemmatimonas phototrophica</name>
    <dbReference type="NCBI Taxonomy" id="1379270"/>
    <lineage>
        <taxon>Bacteria</taxon>
        <taxon>Pseudomonadati</taxon>
        <taxon>Gemmatimonadota</taxon>
        <taxon>Gemmatimonadia</taxon>
        <taxon>Gemmatimonadales</taxon>
        <taxon>Gemmatimonadaceae</taxon>
        <taxon>Gemmatimonas</taxon>
    </lineage>
</organism>
<dbReference type="GO" id="GO:0009055">
    <property type="term" value="F:electron transfer activity"/>
    <property type="evidence" value="ECO:0007669"/>
    <property type="project" value="InterPro"/>
</dbReference>
<reference evidence="10 11" key="1">
    <citation type="journal article" date="2014" name="Proc. Natl. Acad. Sci. U.S.A.">
        <title>Functional type 2 photosynthetic reaction centers found in the rare bacterial phylum Gemmatimonadetes.</title>
        <authorList>
            <person name="Zeng Y."/>
            <person name="Feng F."/>
            <person name="Medova H."/>
            <person name="Dean J."/>
            <person name="Koblizek M."/>
        </authorList>
    </citation>
    <scope>NUCLEOTIDE SEQUENCE [LARGE SCALE GENOMIC DNA]</scope>
    <source>
        <strain evidence="10 11">AP64</strain>
    </source>
</reference>
<dbReference type="AlphaFoldDB" id="A0A143BGH4"/>
<dbReference type="SMART" id="SM00564">
    <property type="entry name" value="PQQ"/>
    <property type="match status" value="6"/>
</dbReference>
<evidence type="ECO:0000256" key="2">
    <source>
        <dbReference type="ARBA" id="ARBA00008156"/>
    </source>
</evidence>
<protein>
    <recommendedName>
        <fullName evidence="9">Cytochrome c domain-containing protein</fullName>
    </recommendedName>
</protein>
<feature type="domain" description="Cytochrome c" evidence="9">
    <location>
        <begin position="546"/>
        <end position="631"/>
    </location>
</feature>
<dbReference type="Proteomes" id="UP000076404">
    <property type="component" value="Chromosome"/>
</dbReference>
<dbReference type="PANTHER" id="PTHR32303">
    <property type="entry name" value="QUINOPROTEIN ALCOHOL DEHYDROGENASE (CYTOCHROME C)"/>
    <property type="match status" value="1"/>
</dbReference>
<dbReference type="eggNOG" id="COG4993">
    <property type="taxonomic scope" value="Bacteria"/>
</dbReference>
<dbReference type="STRING" id="1379270.GEMMAAP_03460"/>
<dbReference type="Pfam" id="PF01011">
    <property type="entry name" value="PQQ"/>
    <property type="match status" value="2"/>
</dbReference>
<evidence type="ECO:0000256" key="3">
    <source>
        <dbReference type="ARBA" id="ARBA00022617"/>
    </source>
</evidence>
<evidence type="ECO:0000256" key="7">
    <source>
        <dbReference type="ARBA" id="ARBA00023004"/>
    </source>
</evidence>
<evidence type="ECO:0000256" key="1">
    <source>
        <dbReference type="ARBA" id="ARBA00001931"/>
    </source>
</evidence>
<evidence type="ECO:0000256" key="5">
    <source>
        <dbReference type="ARBA" id="ARBA00022729"/>
    </source>
</evidence>
<proteinExistence type="inferred from homology"/>
<dbReference type="PROSITE" id="PS51007">
    <property type="entry name" value="CYTC"/>
    <property type="match status" value="1"/>
</dbReference>
<evidence type="ECO:0000256" key="4">
    <source>
        <dbReference type="ARBA" id="ARBA00022723"/>
    </source>
</evidence>
<dbReference type="SUPFAM" id="SSF46626">
    <property type="entry name" value="Cytochrome c"/>
    <property type="match status" value="1"/>
</dbReference>
<evidence type="ECO:0000313" key="11">
    <source>
        <dbReference type="Proteomes" id="UP000076404"/>
    </source>
</evidence>
<keyword evidence="7 8" id="KW-0408">Iron</keyword>
<dbReference type="Gene3D" id="2.140.10.10">
    <property type="entry name" value="Quinoprotein alcohol dehydrogenase-like superfamily"/>
    <property type="match status" value="2"/>
</dbReference>
<keyword evidence="5" id="KW-0732">Signal</keyword>
<accession>A0A143BGH4</accession>
<name>A0A143BGH4_9BACT</name>
<dbReference type="InterPro" id="IPR018391">
    <property type="entry name" value="PQQ_b-propeller_rpt"/>
</dbReference>
<dbReference type="EMBL" id="CP011454">
    <property type="protein sequence ID" value="AMW04147.1"/>
    <property type="molecule type" value="Genomic_DNA"/>
</dbReference>
<dbReference type="RefSeq" id="WP_026850219.1">
    <property type="nucleotide sequence ID" value="NZ_CP011454.1"/>
</dbReference>
<dbReference type="InterPro" id="IPR009056">
    <property type="entry name" value="Cyt_c-like_dom"/>
</dbReference>
<sequence>MTRKNAIRAVALSIAGATVLVSAAMLMPRTRAVIDKMRDIGVRSAVTKGWNRVRRYGVTATFKGAIGAPVDAAPTGASTLQYSLFDLQQRPPVDDSAARHALPEYVEIPAVNLSSLPPSRPGNRRFDTWHRSGGDDMSTKYSSLNQITTQNVRFLQPAWSYSSGSDLGDSTKTGGTTVETNPIVVGNRMFLTGLDGDLLSLDAETGREIWRVVLPAPVARRGLIWEPNNSFASSRLFVPSSKGVFAINAATGTVQKTFGNNGVVGSGTSLIAPLIVKDRLVIATLAPALEAYDLTTGTLVWSRSLLQQPDGAAGSLAGGAPWGGMSADVDRHMAYVTTGNPRPALIGTNRPGKNNYTCSVVAVDTRTGAVRWAFQEVEHDLWDFDLTAAPVLTTITREGRPVDVVAVLTKRGNTLLLDRDRGQPIFGYRLKRAPVSKIPGERTAPYQPVFDLPEPFSRQVFTPDQITDLSVSARRTVEQKLRGAIYGFFEPPVIGGKIALYGVHGGAEWFGGAVDPTKAILYVPSNELPWVIRTQYTDIKATATTGADLPGHDVYNRMCAQCHGVSRRGSFEWEGAGDAYLPALSGITALRRREQLESQAYFREQHAGTTVSIVPTGPQLQTLYAYFSALDKRSDAQRSFALSAFWQLVLDERGNPGGKAPWGLLTALDLNTGKKIWQVPFGQLNGLRSNGTSVLGLQNMGGVAVTAGGLLFATGTTDNKVRAYAAADGRELWSYQLPAAGSTIPTVYSVNGTQYLVVVATGGVFRGFSGRSDRVIAFKLLSSRR</sequence>
<keyword evidence="6" id="KW-0560">Oxidoreductase</keyword>
<dbReference type="KEGG" id="gph:GEMMAAP_03460"/>
<dbReference type="PANTHER" id="PTHR32303:SF10">
    <property type="entry name" value="OUTER MEMBRANE PROTEIN ASSEMBLY FACTOR BAMB"/>
    <property type="match status" value="1"/>
</dbReference>
<dbReference type="InterPro" id="IPR002372">
    <property type="entry name" value="PQQ_rpt_dom"/>
</dbReference>
<comment type="similarity">
    <text evidence="2">Belongs to the bacterial PQQ dehydrogenase family.</text>
</comment>
<evidence type="ECO:0000256" key="6">
    <source>
        <dbReference type="ARBA" id="ARBA00023002"/>
    </source>
</evidence>
<reference evidence="10 11" key="2">
    <citation type="journal article" date="2016" name="Environ. Microbiol. Rep.">
        <title>Metagenomic evidence for the presence of phototrophic Gemmatimonadetes bacteria in diverse environments.</title>
        <authorList>
            <person name="Zeng Y."/>
            <person name="Baumbach J."/>
            <person name="Barbosa E.G."/>
            <person name="Azevedo V."/>
            <person name="Zhang C."/>
            <person name="Koblizek M."/>
        </authorList>
    </citation>
    <scope>NUCLEOTIDE SEQUENCE [LARGE SCALE GENOMIC DNA]</scope>
    <source>
        <strain evidence="10 11">AP64</strain>
    </source>
</reference>